<dbReference type="EMBL" id="HAEE01003806">
    <property type="protein sequence ID" value="SBR23826.1"/>
    <property type="molecule type" value="Transcribed_RNA"/>
</dbReference>
<reference evidence="1" key="1">
    <citation type="submission" date="2016-05" db="EMBL/GenBank/DDBJ databases">
        <authorList>
            <person name="Lavstsen T."/>
            <person name="Jespersen J.S."/>
        </authorList>
    </citation>
    <scope>NUCLEOTIDE SEQUENCE</scope>
    <source>
        <tissue evidence="1">Brain</tissue>
    </source>
</reference>
<name>A0A1A8JUX7_NOTKU</name>
<dbReference type="AlphaFoldDB" id="A0A1A8JUX7"/>
<organism evidence="1">
    <name type="scientific">Nothobranchius kuhntae</name>
    <name type="common">Beira killifish</name>
    <dbReference type="NCBI Taxonomy" id="321403"/>
    <lineage>
        <taxon>Eukaryota</taxon>
        <taxon>Metazoa</taxon>
        <taxon>Chordata</taxon>
        <taxon>Craniata</taxon>
        <taxon>Vertebrata</taxon>
        <taxon>Euteleostomi</taxon>
        <taxon>Actinopterygii</taxon>
        <taxon>Neopterygii</taxon>
        <taxon>Teleostei</taxon>
        <taxon>Neoteleostei</taxon>
        <taxon>Acanthomorphata</taxon>
        <taxon>Ovalentaria</taxon>
        <taxon>Atherinomorphae</taxon>
        <taxon>Cyprinodontiformes</taxon>
        <taxon>Nothobranchiidae</taxon>
        <taxon>Nothobranchius</taxon>
    </lineage>
</organism>
<evidence type="ECO:0000313" key="1">
    <source>
        <dbReference type="EMBL" id="SBR23826.1"/>
    </source>
</evidence>
<gene>
    <name evidence="1" type="primary">TNFSF10</name>
</gene>
<reference evidence="1" key="2">
    <citation type="submission" date="2016-06" db="EMBL/GenBank/DDBJ databases">
        <title>The genome of a short-lived fish provides insights into sex chromosome evolution and the genetic control of aging.</title>
        <authorList>
            <person name="Reichwald K."/>
            <person name="Felder M."/>
            <person name="Petzold A."/>
            <person name="Koch P."/>
            <person name="Groth M."/>
            <person name="Platzer M."/>
        </authorList>
    </citation>
    <scope>NUCLEOTIDE SEQUENCE</scope>
    <source>
        <tissue evidence="1">Brain</tissue>
    </source>
</reference>
<accession>A0A1A8JUX7</accession>
<proteinExistence type="predicted"/>
<feature type="non-terminal residue" evidence="1">
    <location>
        <position position="1"/>
    </location>
</feature>
<protein>
    <submittedName>
        <fullName evidence="1">Tumor necrosis factor (Ligand) superfamily, member 10</fullName>
    </submittedName>
</protein>
<sequence length="90" mass="9853">PSLRPPGGAVPAHHWRPAVCDGDQRLGRGHGREEQLLRSVPHQLEENFKLLRRPDASWEVSSSCLGAKGNEEHIAGSRTVVGQTHQISGF</sequence>